<dbReference type="InterPro" id="IPR036028">
    <property type="entry name" value="SH3-like_dom_sf"/>
</dbReference>
<accession>A0ABW6AYB2</accession>
<dbReference type="Pfam" id="PF07653">
    <property type="entry name" value="SH3_2"/>
    <property type="match status" value="1"/>
</dbReference>
<keyword evidence="1" id="KW-0728">SH3 domain</keyword>
<dbReference type="Gene3D" id="2.30.30.40">
    <property type="entry name" value="SH3 Domains"/>
    <property type="match status" value="2"/>
</dbReference>
<dbReference type="InterPro" id="IPR001452">
    <property type="entry name" value="SH3_domain"/>
</dbReference>
<evidence type="ECO:0000259" key="2">
    <source>
        <dbReference type="PROSITE" id="PS50002"/>
    </source>
</evidence>
<evidence type="ECO:0000256" key="1">
    <source>
        <dbReference type="ARBA" id="ARBA00022443"/>
    </source>
</evidence>
<dbReference type="PROSITE" id="PS50002">
    <property type="entry name" value="SH3"/>
    <property type="match status" value="1"/>
</dbReference>
<comment type="caution">
    <text evidence="3">The sequence shown here is derived from an EMBL/GenBank/DDBJ whole genome shotgun (WGS) entry which is preliminary data.</text>
</comment>
<dbReference type="Pfam" id="PF00018">
    <property type="entry name" value="SH3_1"/>
    <property type="match status" value="1"/>
</dbReference>
<dbReference type="PIRSF" id="PIRSF034961">
    <property type="entry name" value="UCP034961_SH3_2"/>
    <property type="match status" value="1"/>
</dbReference>
<feature type="domain" description="SH3" evidence="2">
    <location>
        <begin position="1"/>
        <end position="63"/>
    </location>
</feature>
<evidence type="ECO:0000313" key="4">
    <source>
        <dbReference type="Proteomes" id="UP001597560"/>
    </source>
</evidence>
<name>A0ABW6AYB2_9SPHI</name>
<dbReference type="RefSeq" id="WP_013663530.1">
    <property type="nucleotide sequence ID" value="NZ_JAHVDN010000009.1"/>
</dbReference>
<dbReference type="Proteomes" id="UP001597560">
    <property type="component" value="Unassembled WGS sequence"/>
</dbReference>
<evidence type="ECO:0000313" key="3">
    <source>
        <dbReference type="EMBL" id="MFD2962032.1"/>
    </source>
</evidence>
<dbReference type="SUPFAM" id="SSF50044">
    <property type="entry name" value="SH3-domain"/>
    <property type="match status" value="2"/>
</dbReference>
<gene>
    <name evidence="3" type="ORF">ACFS6J_09575</name>
</gene>
<protein>
    <submittedName>
        <fullName evidence="3">SH3 domain-containing protein</fullName>
    </submittedName>
</protein>
<reference evidence="4" key="1">
    <citation type="journal article" date="2019" name="Int. J. Syst. Evol. Microbiol.">
        <title>The Global Catalogue of Microorganisms (GCM) 10K type strain sequencing project: providing services to taxonomists for standard genome sequencing and annotation.</title>
        <authorList>
            <consortium name="The Broad Institute Genomics Platform"/>
            <consortium name="The Broad Institute Genome Sequencing Center for Infectious Disease"/>
            <person name="Wu L."/>
            <person name="Ma J."/>
        </authorList>
    </citation>
    <scope>NUCLEOTIDE SEQUENCE [LARGE SCALE GENOMIC DNA]</scope>
    <source>
        <strain evidence="4">KCTC 23098</strain>
    </source>
</reference>
<sequence>MEKKYKTLKPYKTPYSNPITLVKGEIVRLGKEETEEKWRGWIWAENDSNKGWIPRQIVAFSEDKRSGCLLENYSAKELTINADEQIMILRSLNGWSWVQNITTHEEGWIPDEIIGQSE</sequence>
<dbReference type="InterPro" id="IPR014593">
    <property type="entry name" value="UCP034961_SH3_2"/>
</dbReference>
<organism evidence="3 4">
    <name type="scientific">Olivibacter jilunii</name>
    <dbReference type="NCBI Taxonomy" id="985016"/>
    <lineage>
        <taxon>Bacteria</taxon>
        <taxon>Pseudomonadati</taxon>
        <taxon>Bacteroidota</taxon>
        <taxon>Sphingobacteriia</taxon>
        <taxon>Sphingobacteriales</taxon>
        <taxon>Sphingobacteriaceae</taxon>
        <taxon>Olivibacter</taxon>
    </lineage>
</organism>
<dbReference type="SMART" id="SM00326">
    <property type="entry name" value="SH3"/>
    <property type="match status" value="2"/>
</dbReference>
<keyword evidence="4" id="KW-1185">Reference proteome</keyword>
<dbReference type="EMBL" id="JBHUPA010000005">
    <property type="protein sequence ID" value="MFD2962032.1"/>
    <property type="molecule type" value="Genomic_DNA"/>
</dbReference>
<proteinExistence type="predicted"/>